<gene>
    <name evidence="2" type="ORF">PFR002_LOCUS5870</name>
</gene>
<feature type="domain" description="Retrovirus-related Pol polyprotein from transposon TNT 1-94-like beta-barrel" evidence="1">
    <location>
        <begin position="12"/>
        <end position="93"/>
    </location>
</feature>
<organism evidence="2 3">
    <name type="scientific">Peronospora farinosa</name>
    <dbReference type="NCBI Taxonomy" id="134698"/>
    <lineage>
        <taxon>Eukaryota</taxon>
        <taxon>Sar</taxon>
        <taxon>Stramenopiles</taxon>
        <taxon>Oomycota</taxon>
        <taxon>Peronosporomycetes</taxon>
        <taxon>Peronosporales</taxon>
        <taxon>Peronosporaceae</taxon>
        <taxon>Peronospora</taxon>
    </lineage>
</organism>
<dbReference type="Proteomes" id="UP001159659">
    <property type="component" value="Unassembled WGS sequence"/>
</dbReference>
<dbReference type="EMBL" id="CANTFK010000809">
    <property type="protein sequence ID" value="CAI5728727.1"/>
    <property type="molecule type" value="Genomic_DNA"/>
</dbReference>
<proteinExistence type="predicted"/>
<evidence type="ECO:0000259" key="1">
    <source>
        <dbReference type="Pfam" id="PF22936"/>
    </source>
</evidence>
<comment type="caution">
    <text evidence="2">The sequence shown here is derived from an EMBL/GenBank/DDBJ whole genome shotgun (WGS) entry which is preliminary data.</text>
</comment>
<protein>
    <recommendedName>
        <fullName evidence="1">Retrovirus-related Pol polyprotein from transposon TNT 1-94-like beta-barrel domain-containing protein</fullName>
    </recommendedName>
</protein>
<dbReference type="Pfam" id="PF22936">
    <property type="entry name" value="Pol_BBD"/>
    <property type="match status" value="1"/>
</dbReference>
<accession>A0AAV0U0B5</accession>
<evidence type="ECO:0000313" key="3">
    <source>
        <dbReference type="Proteomes" id="UP001159659"/>
    </source>
</evidence>
<evidence type="ECO:0000313" key="2">
    <source>
        <dbReference type="EMBL" id="CAI5728727.1"/>
    </source>
</evidence>
<dbReference type="InterPro" id="IPR054722">
    <property type="entry name" value="PolX-like_BBD"/>
</dbReference>
<name>A0AAV0U0B5_9STRA</name>
<reference evidence="2" key="1">
    <citation type="submission" date="2022-12" db="EMBL/GenBank/DDBJ databases">
        <authorList>
            <person name="Webb A."/>
        </authorList>
    </citation>
    <scope>NUCLEOTIDE SEQUENCE</scope>
    <source>
        <strain evidence="2">Pf2</strain>
    </source>
</reference>
<sequence length="257" mass="28544">MNDSRAGAISDWILDSGASRHIVSDDRLLIDSKQYNDKISLADNKKLVLTKVGRARLFVTARGKQRHIELSDVYYAPSLALNPISYGKLEQLEYALDGREVVRRSDGHVAFKVTMRNSVLVVETSSAIKTAEVIFAALEEKATADVSPDVQEATLVNFHQRFGHMSYDTIEKIAKNPGSGLRITDYRRLTCIMCAQSKQTKNSQRKKITGAQSPIDRVGGVICCNLKGPLTPANRLRNRYLVNLVDHKSVLLPHLPG</sequence>
<dbReference type="AlphaFoldDB" id="A0AAV0U0B5"/>